<gene>
    <name evidence="2" type="ORF">QI30_09825</name>
</gene>
<dbReference type="AlphaFoldDB" id="A0A433RSU6"/>
<accession>A0A433RSU6</accession>
<sequence>MPNNADMHNKKACAINYLAESSQAKFLFTIFVHIIIIFALIKKPVFMQNGLKKVVSDALPGCFKRRTRATSLLSVIYFTRAKMRHFISTVA</sequence>
<keyword evidence="1" id="KW-1133">Transmembrane helix</keyword>
<evidence type="ECO:0000313" key="2">
    <source>
        <dbReference type="EMBL" id="RUS55237.1"/>
    </source>
</evidence>
<proteinExistence type="predicted"/>
<organism evidence="2 3">
    <name type="scientific">Candidatus Kurthia intestinigallinarum</name>
    <dbReference type="NCBI Taxonomy" id="1562256"/>
    <lineage>
        <taxon>Bacteria</taxon>
        <taxon>Bacillati</taxon>
        <taxon>Bacillota</taxon>
        <taxon>Bacilli</taxon>
        <taxon>Bacillales</taxon>
        <taxon>Caryophanaceae</taxon>
        <taxon>Kurthia</taxon>
    </lineage>
</organism>
<keyword evidence="1" id="KW-0812">Transmembrane</keyword>
<evidence type="ECO:0000313" key="3">
    <source>
        <dbReference type="Proteomes" id="UP000288623"/>
    </source>
</evidence>
<comment type="caution">
    <text evidence="2">The sequence shown here is derived from an EMBL/GenBank/DDBJ whole genome shotgun (WGS) entry which is preliminary data.</text>
</comment>
<keyword evidence="1" id="KW-0472">Membrane</keyword>
<keyword evidence="3" id="KW-1185">Reference proteome</keyword>
<dbReference type="EMBL" id="JTFC01000031">
    <property type="protein sequence ID" value="RUS55237.1"/>
    <property type="molecule type" value="Genomic_DNA"/>
</dbReference>
<reference evidence="2 3" key="1">
    <citation type="submission" date="2014-11" db="EMBL/GenBank/DDBJ databases">
        <title>Genome sequence and analysis of novel Kurthia sp.</title>
        <authorList>
            <person name="Lawson J.N."/>
            <person name="Gonzalez J.E."/>
            <person name="Rinauldi L."/>
            <person name="Xuan Z."/>
            <person name="Firman A."/>
            <person name="Shaddox L."/>
            <person name="Trudeau A."/>
            <person name="Shah S."/>
            <person name="Reiman D."/>
        </authorList>
    </citation>
    <scope>NUCLEOTIDE SEQUENCE [LARGE SCALE GENOMIC DNA]</scope>
    <source>
        <strain evidence="2 3">3B1D</strain>
    </source>
</reference>
<dbReference type="Proteomes" id="UP000288623">
    <property type="component" value="Unassembled WGS sequence"/>
</dbReference>
<name>A0A433RSU6_9BACL</name>
<protein>
    <submittedName>
        <fullName evidence="2">Uncharacterized protein</fullName>
    </submittedName>
</protein>
<evidence type="ECO:0000256" key="1">
    <source>
        <dbReference type="SAM" id="Phobius"/>
    </source>
</evidence>
<feature type="transmembrane region" description="Helical" evidence="1">
    <location>
        <begin position="24"/>
        <end position="41"/>
    </location>
</feature>